<evidence type="ECO:0000313" key="1">
    <source>
        <dbReference type="EMBL" id="GBO13503.1"/>
    </source>
</evidence>
<protein>
    <submittedName>
        <fullName evidence="1">Uncharacterized protein</fullName>
    </submittedName>
</protein>
<evidence type="ECO:0000313" key="2">
    <source>
        <dbReference type="Proteomes" id="UP000499080"/>
    </source>
</evidence>
<dbReference type="AlphaFoldDB" id="A0A4Y2ULI0"/>
<name>A0A4Y2ULI0_ARAVE</name>
<sequence>MRVLSALLECPFRKRIAFVLSVLMATLHLVRQYSMLSSWDWSVLIMNLLLLPCVRVADSAAKRLKDFVVTREVRVENIVEAGTEGTALRCSCLDVAN</sequence>
<gene>
    <name evidence="1" type="ORF">AVEN_265535_1</name>
</gene>
<dbReference type="Proteomes" id="UP000499080">
    <property type="component" value="Unassembled WGS sequence"/>
</dbReference>
<proteinExistence type="predicted"/>
<organism evidence="1 2">
    <name type="scientific">Araneus ventricosus</name>
    <name type="common">Orbweaver spider</name>
    <name type="synonym">Epeira ventricosa</name>
    <dbReference type="NCBI Taxonomy" id="182803"/>
    <lineage>
        <taxon>Eukaryota</taxon>
        <taxon>Metazoa</taxon>
        <taxon>Ecdysozoa</taxon>
        <taxon>Arthropoda</taxon>
        <taxon>Chelicerata</taxon>
        <taxon>Arachnida</taxon>
        <taxon>Araneae</taxon>
        <taxon>Araneomorphae</taxon>
        <taxon>Entelegynae</taxon>
        <taxon>Araneoidea</taxon>
        <taxon>Araneidae</taxon>
        <taxon>Araneus</taxon>
    </lineage>
</organism>
<accession>A0A4Y2ULI0</accession>
<keyword evidence="2" id="KW-1185">Reference proteome</keyword>
<dbReference type="EMBL" id="BGPR01037812">
    <property type="protein sequence ID" value="GBO13503.1"/>
    <property type="molecule type" value="Genomic_DNA"/>
</dbReference>
<reference evidence="1 2" key="1">
    <citation type="journal article" date="2019" name="Sci. Rep.">
        <title>Orb-weaving spider Araneus ventricosus genome elucidates the spidroin gene catalogue.</title>
        <authorList>
            <person name="Kono N."/>
            <person name="Nakamura H."/>
            <person name="Ohtoshi R."/>
            <person name="Moran D.A.P."/>
            <person name="Shinohara A."/>
            <person name="Yoshida Y."/>
            <person name="Fujiwara M."/>
            <person name="Mori M."/>
            <person name="Tomita M."/>
            <person name="Arakawa K."/>
        </authorList>
    </citation>
    <scope>NUCLEOTIDE SEQUENCE [LARGE SCALE GENOMIC DNA]</scope>
</reference>
<comment type="caution">
    <text evidence="1">The sequence shown here is derived from an EMBL/GenBank/DDBJ whole genome shotgun (WGS) entry which is preliminary data.</text>
</comment>